<sequence length="588" mass="62433">MASIRQRLLVKGEDATSVQPIIDTLQRFGFNVDDEPGDAFFGLDPAEPSLNVRQQTVLKIAIGGRTPSLALGASVGGGGECNYLALRILRHLLLPRCTCSSGRHDGNTPSRVSPPVRGGHSVEGRSGAQGVLGGAHYPGLALAGLGCAAAVPAECGAAGAVGINGRLTGGCVCRRACSARAACDGGLRAPCRVGDVHGAHDPCSAGGYAAARHEVSAWAAHPHGPEQGWHKRSDDREPAARLPGLGQQRSAAERRGKGGGVRAAARCPGAHNQGFGCMGSGPTAAHAAAQHAGLRRRRRRAPGAPAICILQPDVWSGGVQATPISGIMDLATAPARLQALTASFNIWRLLAGYASQGPTAPIGMGQVVSSPDGLRTYCLLPGFFRKSIRQFSLHARYTSFKLLQELYGKMSERKHRLSIIQACNVNGVAGPRLQQHDDTYVVHLAPVGQPCMGPPATESDLACAVLGVLRGLAALHSEGYVHRDVRWPNVIFLPAEKRWLLIDLEHAGQEGCDCSKEPFPLPFWSERTLDDGKYTAQSDMRMVAEQLMSHLSFPLEDSGQELRRRLLGNRFSAAQALRHHWLARASGR</sequence>
<reference evidence="2 3" key="1">
    <citation type="journal article" date="2007" name="Science">
        <title>The Chlamydomonas genome reveals the evolution of key animal and plant functions.</title>
        <authorList>
            <person name="Merchant S.S."/>
            <person name="Prochnik S.E."/>
            <person name="Vallon O."/>
            <person name="Harris E.H."/>
            <person name="Karpowicz S.J."/>
            <person name="Witman G.B."/>
            <person name="Terry A."/>
            <person name="Salamov A."/>
            <person name="Fritz-Laylin L.K."/>
            <person name="Marechal-Drouard L."/>
            <person name="Marshall W.F."/>
            <person name="Qu L.H."/>
            <person name="Nelson D.R."/>
            <person name="Sanderfoot A.A."/>
            <person name="Spalding M.H."/>
            <person name="Kapitonov V.V."/>
            <person name="Ren Q."/>
            <person name="Ferris P."/>
            <person name="Lindquist E."/>
            <person name="Shapiro H."/>
            <person name="Lucas S.M."/>
            <person name="Grimwood J."/>
            <person name="Schmutz J."/>
            <person name="Cardol P."/>
            <person name="Cerutti H."/>
            <person name="Chanfreau G."/>
            <person name="Chen C.L."/>
            <person name="Cognat V."/>
            <person name="Croft M.T."/>
            <person name="Dent R."/>
            <person name="Dutcher S."/>
            <person name="Fernandez E."/>
            <person name="Fukuzawa H."/>
            <person name="Gonzalez-Ballester D."/>
            <person name="Gonzalez-Halphen D."/>
            <person name="Hallmann A."/>
            <person name="Hanikenne M."/>
            <person name="Hippler M."/>
            <person name="Inwood W."/>
            <person name="Jabbari K."/>
            <person name="Kalanon M."/>
            <person name="Kuras R."/>
            <person name="Lefebvre P.A."/>
            <person name="Lemaire S.D."/>
            <person name="Lobanov A.V."/>
            <person name="Lohr M."/>
            <person name="Manuell A."/>
            <person name="Meier I."/>
            <person name="Mets L."/>
            <person name="Mittag M."/>
            <person name="Mittelmeier T."/>
            <person name="Moroney J.V."/>
            <person name="Moseley J."/>
            <person name="Napoli C."/>
            <person name="Nedelcu A.M."/>
            <person name="Niyogi K."/>
            <person name="Novoselov S.V."/>
            <person name="Paulsen I.T."/>
            <person name="Pazour G."/>
            <person name="Purton S."/>
            <person name="Ral J.P."/>
            <person name="Riano-Pachon D.M."/>
            <person name="Riekhof W."/>
            <person name="Rymarquis L."/>
            <person name="Schroda M."/>
            <person name="Stern D."/>
            <person name="Umen J."/>
            <person name="Willows R."/>
            <person name="Wilson N."/>
            <person name="Zimmer S.L."/>
            <person name="Allmer J."/>
            <person name="Balk J."/>
            <person name="Bisova K."/>
            <person name="Chen C.J."/>
            <person name="Elias M."/>
            <person name="Gendler K."/>
            <person name="Hauser C."/>
            <person name="Lamb M.R."/>
            <person name="Ledford H."/>
            <person name="Long J.C."/>
            <person name="Minagawa J."/>
            <person name="Page M.D."/>
            <person name="Pan J."/>
            <person name="Pootakham W."/>
            <person name="Roje S."/>
            <person name="Rose A."/>
            <person name="Stahlberg E."/>
            <person name="Terauchi A.M."/>
            <person name="Yang P."/>
            <person name="Ball S."/>
            <person name="Bowler C."/>
            <person name="Dieckmann C.L."/>
            <person name="Gladyshev V.N."/>
            <person name="Green P."/>
            <person name="Jorgensen R."/>
            <person name="Mayfield S."/>
            <person name="Mueller-Roeber B."/>
            <person name="Rajamani S."/>
            <person name="Sayre R.T."/>
            <person name="Brokstein P."/>
            <person name="Dubchak I."/>
            <person name="Goodstein D."/>
            <person name="Hornick L."/>
            <person name="Huang Y.W."/>
            <person name="Jhaveri J."/>
            <person name="Luo Y."/>
            <person name="Martinez D."/>
            <person name="Ngau W.C."/>
            <person name="Otillar B."/>
            <person name="Poliakov A."/>
            <person name="Porter A."/>
            <person name="Szajkowski L."/>
            <person name="Werner G."/>
            <person name="Zhou K."/>
            <person name="Grigoriev I.V."/>
            <person name="Rokhsar D.S."/>
            <person name="Grossman A.R."/>
        </authorList>
    </citation>
    <scope>NUCLEOTIDE SEQUENCE [LARGE SCALE GENOMIC DNA]</scope>
    <source>
        <strain evidence="3">CC-503</strain>
    </source>
</reference>
<dbReference type="Proteomes" id="UP000006906">
    <property type="component" value="Chromosome 2"/>
</dbReference>
<dbReference type="EMBL" id="CM008963">
    <property type="protein sequence ID" value="PNW86809.1"/>
    <property type="molecule type" value="Genomic_DNA"/>
</dbReference>
<evidence type="ECO:0000256" key="1">
    <source>
        <dbReference type="SAM" id="MobiDB-lite"/>
    </source>
</evidence>
<keyword evidence="3" id="KW-1185">Reference proteome</keyword>
<dbReference type="GeneID" id="5725396"/>
<dbReference type="AlphaFoldDB" id="A0A2K3E200"/>
<dbReference type="Gramene" id="PNW86809">
    <property type="protein sequence ID" value="PNW86809"/>
    <property type="gene ID" value="CHLRE_02g096500v5"/>
</dbReference>
<dbReference type="Gene3D" id="1.10.510.10">
    <property type="entry name" value="Transferase(Phosphotransferase) domain 1"/>
    <property type="match status" value="1"/>
</dbReference>
<gene>
    <name evidence="2" type="ORF">CHLRE_02g096500v5</name>
</gene>
<feature type="compositionally biased region" description="Basic and acidic residues" evidence="1">
    <location>
        <begin position="228"/>
        <end position="239"/>
    </location>
</feature>
<dbReference type="SUPFAM" id="SSF56112">
    <property type="entry name" value="Protein kinase-like (PK-like)"/>
    <property type="match status" value="1"/>
</dbReference>
<dbReference type="ExpressionAtlas" id="A0A2K3E200">
    <property type="expression patterns" value="baseline"/>
</dbReference>
<name>A0A2K3E200_CHLRE</name>
<feature type="region of interest" description="Disordered" evidence="1">
    <location>
        <begin position="102"/>
        <end position="123"/>
    </location>
</feature>
<evidence type="ECO:0000313" key="2">
    <source>
        <dbReference type="EMBL" id="PNW86809.1"/>
    </source>
</evidence>
<protein>
    <submittedName>
        <fullName evidence="2">Uncharacterized protein</fullName>
    </submittedName>
</protein>
<organism evidence="2 3">
    <name type="scientific">Chlamydomonas reinhardtii</name>
    <name type="common">Chlamydomonas smithii</name>
    <dbReference type="NCBI Taxonomy" id="3055"/>
    <lineage>
        <taxon>Eukaryota</taxon>
        <taxon>Viridiplantae</taxon>
        <taxon>Chlorophyta</taxon>
        <taxon>core chlorophytes</taxon>
        <taxon>Chlorophyceae</taxon>
        <taxon>CS clade</taxon>
        <taxon>Chlamydomonadales</taxon>
        <taxon>Chlamydomonadaceae</taxon>
        <taxon>Chlamydomonas</taxon>
    </lineage>
</organism>
<dbReference type="KEGG" id="cre:CHLRE_02g096500v5"/>
<dbReference type="InParanoid" id="A0A2K3E200"/>
<feature type="region of interest" description="Disordered" evidence="1">
    <location>
        <begin position="221"/>
        <end position="263"/>
    </location>
</feature>
<evidence type="ECO:0000313" key="3">
    <source>
        <dbReference type="Proteomes" id="UP000006906"/>
    </source>
</evidence>
<dbReference type="InterPro" id="IPR011009">
    <property type="entry name" value="Kinase-like_dom_sf"/>
</dbReference>
<proteinExistence type="predicted"/>
<accession>A0A2K3E200</accession>
<dbReference type="OrthoDB" id="2436248at2759"/>
<dbReference type="RefSeq" id="XP_042927275.1">
    <property type="nucleotide sequence ID" value="XM_043059640.1"/>
</dbReference>